<keyword evidence="3" id="KW-1185">Reference proteome</keyword>
<evidence type="ECO:0000256" key="1">
    <source>
        <dbReference type="SAM" id="MobiDB-lite"/>
    </source>
</evidence>
<proteinExistence type="predicted"/>
<feature type="compositionally biased region" description="Acidic residues" evidence="1">
    <location>
        <begin position="40"/>
        <end position="56"/>
    </location>
</feature>
<gene>
    <name evidence="2" type="ORF">CSO01_10930</name>
</gene>
<evidence type="ECO:0000313" key="3">
    <source>
        <dbReference type="Proteomes" id="UP000321798"/>
    </source>
</evidence>
<name>A0A512PB08_9CELL</name>
<dbReference type="OrthoDB" id="4829696at2"/>
<feature type="region of interest" description="Disordered" evidence="1">
    <location>
        <begin position="39"/>
        <end position="70"/>
    </location>
</feature>
<reference evidence="2 3" key="1">
    <citation type="submission" date="2019-07" db="EMBL/GenBank/DDBJ databases">
        <title>Whole genome shotgun sequence of Cellulomonas soli NBRC 109434.</title>
        <authorList>
            <person name="Hosoyama A."/>
            <person name="Uohara A."/>
            <person name="Ohji S."/>
            <person name="Ichikawa N."/>
        </authorList>
    </citation>
    <scope>NUCLEOTIDE SEQUENCE [LARGE SCALE GENOMIC DNA]</scope>
    <source>
        <strain evidence="2 3">NBRC 109434</strain>
    </source>
</reference>
<protein>
    <submittedName>
        <fullName evidence="2">Uncharacterized protein</fullName>
    </submittedName>
</protein>
<accession>A0A512PB08</accession>
<dbReference type="Proteomes" id="UP000321798">
    <property type="component" value="Unassembled WGS sequence"/>
</dbReference>
<organism evidence="2 3">
    <name type="scientific">Cellulomonas soli</name>
    <dbReference type="NCBI Taxonomy" id="931535"/>
    <lineage>
        <taxon>Bacteria</taxon>
        <taxon>Bacillati</taxon>
        <taxon>Actinomycetota</taxon>
        <taxon>Actinomycetes</taxon>
        <taxon>Micrococcales</taxon>
        <taxon>Cellulomonadaceae</taxon>
        <taxon>Cellulomonas</taxon>
    </lineage>
</organism>
<evidence type="ECO:0000313" key="2">
    <source>
        <dbReference type="EMBL" id="GEP68378.1"/>
    </source>
</evidence>
<sequence>MSEPTPDDTQSIKDLLAEHVPLALLVDLLGAERRTSSEILAEEGLPEDAWWEDSTDDGSGAEAGPGNVER</sequence>
<dbReference type="EMBL" id="BKAL01000003">
    <property type="protein sequence ID" value="GEP68378.1"/>
    <property type="molecule type" value="Genomic_DNA"/>
</dbReference>
<dbReference type="RefSeq" id="WP_146952136.1">
    <property type="nucleotide sequence ID" value="NZ_BAABBJ010000009.1"/>
</dbReference>
<comment type="caution">
    <text evidence="2">The sequence shown here is derived from an EMBL/GenBank/DDBJ whole genome shotgun (WGS) entry which is preliminary data.</text>
</comment>
<dbReference type="AlphaFoldDB" id="A0A512PB08"/>